<dbReference type="PANTHER" id="PTHR23346">
    <property type="entry name" value="TRANSLATIONAL ACTIVATOR GCN1-RELATED"/>
    <property type="match status" value="1"/>
</dbReference>
<accession>A0AAD3E4Q1</accession>
<organism evidence="3 4">
    <name type="scientific">Astrephomene gubernaculifera</name>
    <dbReference type="NCBI Taxonomy" id="47775"/>
    <lineage>
        <taxon>Eukaryota</taxon>
        <taxon>Viridiplantae</taxon>
        <taxon>Chlorophyta</taxon>
        <taxon>core chlorophytes</taxon>
        <taxon>Chlorophyceae</taxon>
        <taxon>CS clade</taxon>
        <taxon>Chlamydomonadales</taxon>
        <taxon>Astrephomenaceae</taxon>
        <taxon>Astrephomene</taxon>
    </lineage>
</organism>
<dbReference type="Proteomes" id="UP001054857">
    <property type="component" value="Unassembled WGS sequence"/>
</dbReference>
<dbReference type="InterPro" id="IPR056810">
    <property type="entry name" value="GNC1-like_N"/>
</dbReference>
<protein>
    <recommendedName>
        <fullName evidence="2">Stalled ribosome sensor GCN1-like N-terminal domain-containing protein</fullName>
    </recommendedName>
</protein>
<gene>
    <name evidence="3" type="ORF">Agub_g15200</name>
</gene>
<feature type="domain" description="Stalled ribosome sensor GCN1-like N-terminal" evidence="2">
    <location>
        <begin position="203"/>
        <end position="336"/>
    </location>
</feature>
<dbReference type="AlphaFoldDB" id="A0AAD3E4Q1"/>
<evidence type="ECO:0000256" key="1">
    <source>
        <dbReference type="ARBA" id="ARBA00022737"/>
    </source>
</evidence>
<sequence>MAGVLADAERRLALPSYKVRAQIWADKLAGEIVDKDFLDSNAPALAALVASTLSQYEDLASQRLVRAFVNTACSRSDAFVRALAAVAVKAASSKPPPSRSEALVLLHWIRAVLLNLDPESAKKAVTKLLEILVALLDQLSPALDAAAWPSVARLVRGLLRRKPALEADFLAAAKAAANGGGAVRALLDSPTASSAAPPALYEQLLAIYLDKALAGARERLSPEAAAAYRPLLARLSEADLTSRVLPAVSKALRRVPDVALGAVVALAGAAPAALDMSRAAGELVPLLVQQARLKESVRGAALEAVRALAGRCGQAGVLRELVAGLRKILDGSAEGKVKVAAERSVLAAALGALGAEAPAAAAEEALAQEVVAFLATAVKDELSEDVKISLLATLAAWLPRCAPSSSST</sequence>
<feature type="non-terminal residue" evidence="3">
    <location>
        <position position="1"/>
    </location>
</feature>
<dbReference type="InterPro" id="IPR016024">
    <property type="entry name" value="ARM-type_fold"/>
</dbReference>
<dbReference type="PANTHER" id="PTHR23346:SF7">
    <property type="entry name" value="STALLED RIBOSOME SENSOR GCN1"/>
    <property type="match status" value="1"/>
</dbReference>
<evidence type="ECO:0000259" key="2">
    <source>
        <dbReference type="Pfam" id="PF24993"/>
    </source>
</evidence>
<dbReference type="EMBL" id="BMAR01000067">
    <property type="protein sequence ID" value="GFR52602.1"/>
    <property type="molecule type" value="Genomic_DNA"/>
</dbReference>
<dbReference type="GO" id="GO:0005829">
    <property type="term" value="C:cytosol"/>
    <property type="evidence" value="ECO:0007669"/>
    <property type="project" value="TreeGrafter"/>
</dbReference>
<proteinExistence type="predicted"/>
<dbReference type="Pfam" id="PF24993">
    <property type="entry name" value="GNC1_N"/>
    <property type="match status" value="1"/>
</dbReference>
<dbReference type="SUPFAM" id="SSF48371">
    <property type="entry name" value="ARM repeat"/>
    <property type="match status" value="1"/>
</dbReference>
<keyword evidence="1" id="KW-0677">Repeat</keyword>
<dbReference type="GO" id="GO:0034198">
    <property type="term" value="P:cellular response to amino acid starvation"/>
    <property type="evidence" value="ECO:0007669"/>
    <property type="project" value="TreeGrafter"/>
</dbReference>
<name>A0AAD3E4Q1_9CHLO</name>
<dbReference type="GO" id="GO:0019887">
    <property type="term" value="F:protein kinase regulator activity"/>
    <property type="evidence" value="ECO:0007669"/>
    <property type="project" value="TreeGrafter"/>
</dbReference>
<keyword evidence="4" id="KW-1185">Reference proteome</keyword>
<comment type="caution">
    <text evidence="3">The sequence shown here is derived from an EMBL/GenBank/DDBJ whole genome shotgun (WGS) entry which is preliminary data.</text>
</comment>
<reference evidence="3 4" key="1">
    <citation type="journal article" date="2021" name="Sci. Rep.">
        <title>Genome sequencing of the multicellular alga Astrephomene provides insights into convergent evolution of germ-soma differentiation.</title>
        <authorList>
            <person name="Yamashita S."/>
            <person name="Yamamoto K."/>
            <person name="Matsuzaki R."/>
            <person name="Suzuki S."/>
            <person name="Yamaguchi H."/>
            <person name="Hirooka S."/>
            <person name="Minakuchi Y."/>
            <person name="Miyagishima S."/>
            <person name="Kawachi M."/>
            <person name="Toyoda A."/>
            <person name="Nozaki H."/>
        </authorList>
    </citation>
    <scope>NUCLEOTIDE SEQUENCE [LARGE SCALE GENOMIC DNA]</scope>
    <source>
        <strain evidence="3 4">NIES-4017</strain>
    </source>
</reference>
<evidence type="ECO:0000313" key="3">
    <source>
        <dbReference type="EMBL" id="GFR52602.1"/>
    </source>
</evidence>
<dbReference type="GO" id="GO:0006417">
    <property type="term" value="P:regulation of translation"/>
    <property type="evidence" value="ECO:0007669"/>
    <property type="project" value="TreeGrafter"/>
</dbReference>
<evidence type="ECO:0000313" key="4">
    <source>
        <dbReference type="Proteomes" id="UP001054857"/>
    </source>
</evidence>